<dbReference type="PANTHER" id="PTHR47478">
    <property type="match status" value="1"/>
</dbReference>
<protein>
    <submittedName>
        <fullName evidence="1">Pyrimidine 5'-nucleotidase</fullName>
        <ecNumber evidence="1">3.1.3.5</ecNumber>
    </submittedName>
</protein>
<reference evidence="1" key="1">
    <citation type="journal article" date="2023" name="Front. Microbiol.">
        <title>Phylogeography and host specificity of Pasteurellaceae pathogenic to sea-farmed fish in the north-east Atlantic.</title>
        <authorList>
            <person name="Gulla S."/>
            <person name="Colquhoun D.J."/>
            <person name="Olsen A.B."/>
            <person name="Spilsberg B."/>
            <person name="Lagesen K."/>
            <person name="Aakesson C.P."/>
            <person name="Strom S."/>
            <person name="Manji F."/>
            <person name="Birkbeck T.H."/>
            <person name="Nilsen H.K."/>
        </authorList>
    </citation>
    <scope>NUCLEOTIDE SEQUENCE</scope>
    <source>
        <strain evidence="1">VIB1234</strain>
    </source>
</reference>
<organism evidence="1 2">
    <name type="scientific">Pasteurella atlantica</name>
    <dbReference type="NCBI Taxonomy" id="2827233"/>
    <lineage>
        <taxon>Bacteria</taxon>
        <taxon>Pseudomonadati</taxon>
        <taxon>Pseudomonadota</taxon>
        <taxon>Gammaproteobacteria</taxon>
        <taxon>Pasteurellales</taxon>
        <taxon>Pasteurellaceae</taxon>
        <taxon>Pasteurella</taxon>
    </lineage>
</organism>
<dbReference type="Pfam" id="PF00702">
    <property type="entry name" value="Hydrolase"/>
    <property type="match status" value="1"/>
</dbReference>
<gene>
    <name evidence="1" type="primary">yjjG</name>
    <name evidence="1" type="ORF">QJU78_00705</name>
</gene>
<dbReference type="SFLD" id="SFLDG01129">
    <property type="entry name" value="C1.5:_HAD__Beta-PGM__Phosphata"/>
    <property type="match status" value="1"/>
</dbReference>
<dbReference type="InterPro" id="IPR023214">
    <property type="entry name" value="HAD_sf"/>
</dbReference>
<dbReference type="EC" id="3.1.3.5" evidence="1"/>
<dbReference type="Proteomes" id="UP001230466">
    <property type="component" value="Unassembled WGS sequence"/>
</dbReference>
<dbReference type="PRINTS" id="PR00413">
    <property type="entry name" value="HADHALOGNASE"/>
</dbReference>
<dbReference type="Gene3D" id="3.40.50.1000">
    <property type="entry name" value="HAD superfamily/HAD-like"/>
    <property type="match status" value="1"/>
</dbReference>
<sequence length="223" mass="25820">MKYKWILFDADETLFSFNSYLGLKAMLKRYDIDFSQQDYDEFQAINKPLWVAYQNKEIQAEDIQIRRFQKLSEQTGQPPLSLNKELMNEMAKVSQPLENVIEMLNHLYGQVKMGIVTNGFTQIQDARLTNTNTKHFFDLLVVSEEVGIAKPDRKIFEYALSKMNDVQKSQVLMVGDTLASDILGGNNAGFDTCWFNPHNDDNNTQIQATYEINNMRQLIDIIK</sequence>
<dbReference type="AlphaFoldDB" id="A0AAW8CM99"/>
<dbReference type="NCBIfam" id="NF006976">
    <property type="entry name" value="PRK09449.1"/>
    <property type="match status" value="1"/>
</dbReference>
<proteinExistence type="predicted"/>
<dbReference type="Gene3D" id="1.10.150.240">
    <property type="entry name" value="Putative phosphatase, domain 2"/>
    <property type="match status" value="1"/>
</dbReference>
<dbReference type="EMBL" id="JASAYJ010000001">
    <property type="protein sequence ID" value="MDP8186303.1"/>
    <property type="molecule type" value="Genomic_DNA"/>
</dbReference>
<dbReference type="SFLD" id="SFLDS00003">
    <property type="entry name" value="Haloacid_Dehalogenase"/>
    <property type="match status" value="1"/>
</dbReference>
<accession>A0AAW8CM99</accession>
<dbReference type="NCBIfam" id="TIGR02254">
    <property type="entry name" value="YjjG_YfnB"/>
    <property type="match status" value="1"/>
</dbReference>
<dbReference type="InterPro" id="IPR036412">
    <property type="entry name" value="HAD-like_sf"/>
</dbReference>
<dbReference type="InterPro" id="IPR023198">
    <property type="entry name" value="PGP-like_dom2"/>
</dbReference>
<dbReference type="GO" id="GO:0008253">
    <property type="term" value="F:5'-nucleotidase activity"/>
    <property type="evidence" value="ECO:0007669"/>
    <property type="project" value="UniProtKB-EC"/>
</dbReference>
<name>A0AAW8CM99_9PAST</name>
<dbReference type="CDD" id="cd04305">
    <property type="entry name" value="HAD_Neu5Ac-Pase_like"/>
    <property type="match status" value="1"/>
</dbReference>
<comment type="caution">
    <text evidence="1">The sequence shown here is derived from an EMBL/GenBank/DDBJ whole genome shotgun (WGS) entry which is preliminary data.</text>
</comment>
<dbReference type="SFLD" id="SFLDG01135">
    <property type="entry name" value="C1.5.6:_HAD__Beta-PGM__Phospha"/>
    <property type="match status" value="1"/>
</dbReference>
<keyword evidence="1" id="KW-0378">Hydrolase</keyword>
<evidence type="ECO:0000313" key="2">
    <source>
        <dbReference type="Proteomes" id="UP001230466"/>
    </source>
</evidence>
<dbReference type="SUPFAM" id="SSF56784">
    <property type="entry name" value="HAD-like"/>
    <property type="match status" value="1"/>
</dbReference>
<dbReference type="InterPro" id="IPR006439">
    <property type="entry name" value="HAD-SF_hydro_IA"/>
</dbReference>
<evidence type="ECO:0000313" key="1">
    <source>
        <dbReference type="EMBL" id="MDP8186303.1"/>
    </source>
</evidence>
<dbReference type="InterPro" id="IPR011951">
    <property type="entry name" value="HAD-SF_hydro_IA_YjjG/PynA"/>
</dbReference>
<dbReference type="InterPro" id="IPR052550">
    <property type="entry name" value="Pyrimidine_5'-ntase_YjjG"/>
</dbReference>
<dbReference type="RefSeq" id="WP_211596964.1">
    <property type="nucleotide sequence ID" value="NZ_JAGRQI010000001.1"/>
</dbReference>
<dbReference type="NCBIfam" id="TIGR01549">
    <property type="entry name" value="HAD-SF-IA-v1"/>
    <property type="match status" value="1"/>
</dbReference>
<dbReference type="PANTHER" id="PTHR47478:SF1">
    <property type="entry name" value="PYRIMIDINE 5'-NUCLEOTIDASE YJJG"/>
    <property type="match status" value="1"/>
</dbReference>